<dbReference type="SMART" id="SM00823">
    <property type="entry name" value="PKS_PP"/>
    <property type="match status" value="1"/>
</dbReference>
<accession>A0A2S2CUX1</accession>
<dbReference type="GO" id="GO:0003824">
    <property type="term" value="F:catalytic activity"/>
    <property type="evidence" value="ECO:0007669"/>
    <property type="project" value="InterPro"/>
</dbReference>
<dbReference type="Gene3D" id="1.10.1200.10">
    <property type="entry name" value="ACP-like"/>
    <property type="match status" value="1"/>
</dbReference>
<dbReference type="GO" id="GO:0005737">
    <property type="term" value="C:cytoplasm"/>
    <property type="evidence" value="ECO:0007669"/>
    <property type="project" value="TreeGrafter"/>
</dbReference>
<dbReference type="Gene3D" id="3.30.559.10">
    <property type="entry name" value="Chloramphenicol acetyltransferase-like domain"/>
    <property type="match status" value="1"/>
</dbReference>
<dbReference type="OrthoDB" id="9770470at2"/>
<dbReference type="FunFam" id="3.40.50.12780:FF:000012">
    <property type="entry name" value="Non-ribosomal peptide synthetase"/>
    <property type="match status" value="1"/>
</dbReference>
<feature type="domain" description="Carrier" evidence="4">
    <location>
        <begin position="1331"/>
        <end position="1406"/>
    </location>
</feature>
<dbReference type="InterPro" id="IPR010071">
    <property type="entry name" value="AA_adenyl_dom"/>
</dbReference>
<keyword evidence="6" id="KW-1185">Reference proteome</keyword>
<dbReference type="GO" id="GO:0043041">
    <property type="term" value="P:amino acid activation for nonribosomal peptide biosynthetic process"/>
    <property type="evidence" value="ECO:0007669"/>
    <property type="project" value="TreeGrafter"/>
</dbReference>
<dbReference type="InterPro" id="IPR009081">
    <property type="entry name" value="PP-bd_ACP"/>
</dbReference>
<dbReference type="CDD" id="cd02440">
    <property type="entry name" value="AdoMet_MTases"/>
    <property type="match status" value="1"/>
</dbReference>
<dbReference type="EMBL" id="CP029354">
    <property type="protein sequence ID" value="AWK88324.1"/>
    <property type="molecule type" value="Genomic_DNA"/>
</dbReference>
<dbReference type="FunFam" id="3.40.50.980:FF:000001">
    <property type="entry name" value="Non-ribosomal peptide synthetase"/>
    <property type="match status" value="1"/>
</dbReference>
<feature type="region of interest" description="Disordered" evidence="3">
    <location>
        <begin position="1405"/>
        <end position="1444"/>
    </location>
</feature>
<dbReference type="InterPro" id="IPR000873">
    <property type="entry name" value="AMP-dep_synth/lig_dom"/>
</dbReference>
<evidence type="ECO:0000313" key="6">
    <source>
        <dbReference type="Proteomes" id="UP000245629"/>
    </source>
</evidence>
<dbReference type="FunFam" id="2.30.38.10:FF:000001">
    <property type="entry name" value="Non-ribosomal peptide synthetase PvdI"/>
    <property type="match status" value="1"/>
</dbReference>
<proteinExistence type="predicted"/>
<dbReference type="SUPFAM" id="SSF56801">
    <property type="entry name" value="Acetyl-CoA synthetase-like"/>
    <property type="match status" value="1"/>
</dbReference>
<evidence type="ECO:0000313" key="5">
    <source>
        <dbReference type="EMBL" id="AWK88324.1"/>
    </source>
</evidence>
<dbReference type="InterPro" id="IPR036736">
    <property type="entry name" value="ACP-like_sf"/>
</dbReference>
<sequence length="1444" mass="156128">MSETPDAYPLSPMQQGMLFHSLSAPGSDVYVEQLACVLEGPLDGEAFRAAWETVVARHGVLRTAFAWKGLPEPLQVVGPRVRLPLEVLDWRGVPAAAQEQGLAELRAAERRQGFELSRAPLMRLKLVHLGDADHRLVWTWHHAILDAWSVPTLLGELLADYAARLGGTPAALEPPRPYKDFIAWQRAQDQGEVEGFWRAQLAGFEEPTPIDLGPGDPPDGAEYGLEFIELPAAEIAALRDAARAMGVTPNTLVLGAWAVLLGRYSGRHDLLFGTAVAGRPPELPGIEGMVGLFINTLPVRARLEPEATLAGWLRDLQQAQAETRRHEHTPLADIQGWCEVPRGTPLFDSLLVFEDFPSHRQRIAGGGLAVGAGDFVERANVPLTVTLTIRETGRLGVGYERSRFSTPAMRRLLGHMRALLADMSRGGDRPLCLLDPLPPEERALLLGDWSRNPAGVDPACRLPDLPVSRLFEERVRHSPDAVAALFAGTGGDRSLTYAGLNAAANRLARRLKALGVGPESRVAIAMEPSLARLAAVLAVLKAGGAYVPLDPAFPRDLLHELVDDCAAAVVLTDAALAPTLAGCAAAHLLTLDEGLSAAAGESAEDLPENLPEEPDGTAGPEHAAYLIYTSGSTGRRKGVLVTHRSLRLLVEAQVDAFRIRAGGRVLQFASFSFDASVSEIFTALLAGATLCLAAREALLPSAEMLRLLARWRIDTVTLPPSVLARLPDGELPDLRTLVVAGEPCPADLAARWAPGRRFLNAYGPTETTVCATIAAVEPDGARPPIGRPSGDSRVYLLDGDLNPVPAGVPGHLHVGGPGVSRGYAGRPGQTAAAFIPDPFAAEPGARLYRTGDLARFREDGSIEYLGRLDEQIKIRGIRIEPGEVEGVLRADPAVYEAAVLPVGEGDATSLVAFVVPDHGRPAAKPQEWWPSIAEFFVYDELAYHAMTSDERRNIAYRAAMAAMVPGRVVLEVGTGPEALLSRFCVEAGARKVYAIEKLEDSFNRATARVRELGLEDRITVIHGDATEVTLPEPAEVCVSEIVGAIGGSEGSAVIMNGVRPLLAPDARMIPPRSTTLYAPVQLPDSLRQRLGFGPLAGRYVHRIFEEIGYPFDLRLCVRGLDRSHLLAEPLPFEDFDYRGPVDPEYRYEGEFALTRDGRFDGFLVWLTLDTGGGELIDILDHEHCWLPVFFPAFHPGRSVAAGDRIAAACGAVLCEDRLHTDYYVEGTLHRRGHEPAGFRHDSPHHARVFRANPFHHAFFHDGEIPLVEPAAPALTDGLMARLRDRLPRAMVPSALLTLDRLPLTASGKLDRRALARLAAGHKPAADEPLAPPRSAAEAAVARIWQEVLSLQGIGLQTNFFDQGGHSLLLLEVQDRLQRETGVQVEVTDLFRYPTVESLAARLHQLQGSSQDAPRQPDAGRARAAARQEALDRRRARTTAGSGAA</sequence>
<evidence type="ECO:0000259" key="4">
    <source>
        <dbReference type="PROSITE" id="PS50075"/>
    </source>
</evidence>
<name>A0A2S2CUX1_9PROT</name>
<dbReference type="SUPFAM" id="SSF47336">
    <property type="entry name" value="ACP-like"/>
    <property type="match status" value="1"/>
</dbReference>
<dbReference type="PROSITE" id="PS50075">
    <property type="entry name" value="CARRIER"/>
    <property type="match status" value="1"/>
</dbReference>
<organism evidence="5 6">
    <name type="scientific">Azospirillum thermophilum</name>
    <dbReference type="NCBI Taxonomy" id="2202148"/>
    <lineage>
        <taxon>Bacteria</taxon>
        <taxon>Pseudomonadati</taxon>
        <taxon>Pseudomonadota</taxon>
        <taxon>Alphaproteobacteria</taxon>
        <taxon>Rhodospirillales</taxon>
        <taxon>Azospirillaceae</taxon>
        <taxon>Azospirillum</taxon>
    </lineage>
</organism>
<dbReference type="Gene3D" id="3.30.559.30">
    <property type="entry name" value="Nonribosomal peptide synthetase, condensation domain"/>
    <property type="match status" value="1"/>
</dbReference>
<dbReference type="InterPro" id="IPR042099">
    <property type="entry name" value="ANL_N_sf"/>
</dbReference>
<dbReference type="GO" id="GO:0044550">
    <property type="term" value="P:secondary metabolite biosynthetic process"/>
    <property type="evidence" value="ECO:0007669"/>
    <property type="project" value="TreeGrafter"/>
</dbReference>
<dbReference type="PANTHER" id="PTHR45527">
    <property type="entry name" value="NONRIBOSOMAL PEPTIDE SYNTHETASE"/>
    <property type="match status" value="1"/>
</dbReference>
<dbReference type="InterPro" id="IPR029063">
    <property type="entry name" value="SAM-dependent_MTases_sf"/>
</dbReference>
<evidence type="ECO:0000256" key="1">
    <source>
        <dbReference type="ARBA" id="ARBA00022450"/>
    </source>
</evidence>
<dbReference type="PANTHER" id="PTHR45527:SF1">
    <property type="entry name" value="FATTY ACID SYNTHASE"/>
    <property type="match status" value="1"/>
</dbReference>
<feature type="compositionally biased region" description="Low complexity" evidence="3">
    <location>
        <begin position="1412"/>
        <end position="1427"/>
    </location>
</feature>
<dbReference type="InterPro" id="IPR045851">
    <property type="entry name" value="AMP-bd_C_sf"/>
</dbReference>
<dbReference type="Gene3D" id="3.40.50.12780">
    <property type="entry name" value="N-terminal domain of ligase-like"/>
    <property type="match status" value="1"/>
</dbReference>
<dbReference type="RefSeq" id="WP_109330483.1">
    <property type="nucleotide sequence ID" value="NZ_CP029354.1"/>
</dbReference>
<reference evidence="6" key="1">
    <citation type="submission" date="2018-05" db="EMBL/GenBank/DDBJ databases">
        <title>Azospirillum thermophila sp. nov., a novel isolated from hot spring.</title>
        <authorList>
            <person name="Zhao Z."/>
        </authorList>
    </citation>
    <scope>NUCLEOTIDE SEQUENCE [LARGE SCALE GENOMIC DNA]</scope>
    <source>
        <strain evidence="6">CFH 70021</strain>
    </source>
</reference>
<dbReference type="Gene3D" id="3.40.50.150">
    <property type="entry name" value="Vaccinia Virus protein VP39"/>
    <property type="match status" value="1"/>
</dbReference>
<gene>
    <name evidence="5" type="ORF">DEW08_19735</name>
</gene>
<dbReference type="Proteomes" id="UP000245629">
    <property type="component" value="Chromosome 3"/>
</dbReference>
<keyword evidence="1" id="KW-0596">Phosphopantetheine</keyword>
<dbReference type="InterPro" id="IPR001242">
    <property type="entry name" value="Condensation_dom"/>
</dbReference>
<evidence type="ECO:0000256" key="2">
    <source>
        <dbReference type="ARBA" id="ARBA00022553"/>
    </source>
</evidence>
<dbReference type="Pfam" id="PF00668">
    <property type="entry name" value="Condensation"/>
    <property type="match status" value="1"/>
</dbReference>
<evidence type="ECO:0000256" key="3">
    <source>
        <dbReference type="SAM" id="MobiDB-lite"/>
    </source>
</evidence>
<dbReference type="Pfam" id="PF00550">
    <property type="entry name" value="PP-binding"/>
    <property type="match status" value="1"/>
</dbReference>
<dbReference type="SUPFAM" id="SSF52777">
    <property type="entry name" value="CoA-dependent acyltransferases"/>
    <property type="match status" value="2"/>
</dbReference>
<dbReference type="CDD" id="cd19543">
    <property type="entry name" value="DCL_NRPS"/>
    <property type="match status" value="1"/>
</dbReference>
<dbReference type="NCBIfam" id="TIGR01733">
    <property type="entry name" value="AA-adenyl-dom"/>
    <property type="match status" value="1"/>
</dbReference>
<dbReference type="SUPFAM" id="SSF53335">
    <property type="entry name" value="S-adenosyl-L-methionine-dependent methyltransferases"/>
    <property type="match status" value="1"/>
</dbReference>
<dbReference type="CDD" id="cd05930">
    <property type="entry name" value="A_NRPS"/>
    <property type="match status" value="1"/>
</dbReference>
<dbReference type="Gene3D" id="3.30.300.30">
    <property type="match status" value="1"/>
</dbReference>
<dbReference type="Pfam" id="PF00501">
    <property type="entry name" value="AMP-binding"/>
    <property type="match status" value="1"/>
</dbReference>
<dbReference type="InterPro" id="IPR023213">
    <property type="entry name" value="CAT-like_dom_sf"/>
</dbReference>
<dbReference type="InterPro" id="IPR020806">
    <property type="entry name" value="PKS_PP-bd"/>
</dbReference>
<dbReference type="KEGG" id="azz:DEW08_19735"/>
<protein>
    <recommendedName>
        <fullName evidence="4">Carrier domain-containing protein</fullName>
    </recommendedName>
</protein>
<keyword evidence="2" id="KW-0597">Phosphoprotein</keyword>
<dbReference type="GO" id="GO:0031177">
    <property type="term" value="F:phosphopantetheine binding"/>
    <property type="evidence" value="ECO:0007669"/>
    <property type="project" value="InterPro"/>
</dbReference>